<dbReference type="EMBL" id="GBRH01215154">
    <property type="protein sequence ID" value="JAD82741.1"/>
    <property type="molecule type" value="Transcribed_RNA"/>
</dbReference>
<reference evidence="1" key="2">
    <citation type="journal article" date="2015" name="Data Brief">
        <title>Shoot transcriptome of the giant reed, Arundo donax.</title>
        <authorList>
            <person name="Barrero R.A."/>
            <person name="Guerrero F.D."/>
            <person name="Moolhuijzen P."/>
            <person name="Goolsby J.A."/>
            <person name="Tidwell J."/>
            <person name="Bellgard S.E."/>
            <person name="Bellgard M.I."/>
        </authorList>
    </citation>
    <scope>NUCLEOTIDE SEQUENCE</scope>
    <source>
        <tissue evidence="1">Shoot tissue taken approximately 20 cm above the soil surface</tissue>
    </source>
</reference>
<evidence type="ECO:0000313" key="1">
    <source>
        <dbReference type="EMBL" id="JAD82741.1"/>
    </source>
</evidence>
<organism evidence="1">
    <name type="scientific">Arundo donax</name>
    <name type="common">Giant reed</name>
    <name type="synonym">Donax arundinaceus</name>
    <dbReference type="NCBI Taxonomy" id="35708"/>
    <lineage>
        <taxon>Eukaryota</taxon>
        <taxon>Viridiplantae</taxon>
        <taxon>Streptophyta</taxon>
        <taxon>Embryophyta</taxon>
        <taxon>Tracheophyta</taxon>
        <taxon>Spermatophyta</taxon>
        <taxon>Magnoliopsida</taxon>
        <taxon>Liliopsida</taxon>
        <taxon>Poales</taxon>
        <taxon>Poaceae</taxon>
        <taxon>PACMAD clade</taxon>
        <taxon>Arundinoideae</taxon>
        <taxon>Arundineae</taxon>
        <taxon>Arundo</taxon>
    </lineage>
</organism>
<sequence>MAAAPAPTGLGQLQHYVTLSVPQTRCYWKHRTAHDGPSLPPFDMKTTHGVEGPELGRIVSSIPRFSELRKVLLRRREAR</sequence>
<accession>A0A0A9D4I9</accession>
<proteinExistence type="predicted"/>
<reference evidence="1" key="1">
    <citation type="submission" date="2014-09" db="EMBL/GenBank/DDBJ databases">
        <authorList>
            <person name="Magalhaes I.L.F."/>
            <person name="Oliveira U."/>
            <person name="Santos F.R."/>
            <person name="Vidigal T.H.D.A."/>
            <person name="Brescovit A.D."/>
            <person name="Santos A.J."/>
        </authorList>
    </citation>
    <scope>NUCLEOTIDE SEQUENCE</scope>
    <source>
        <tissue evidence="1">Shoot tissue taken approximately 20 cm above the soil surface</tissue>
    </source>
</reference>
<protein>
    <submittedName>
        <fullName evidence="1">Uncharacterized protein</fullName>
    </submittedName>
</protein>
<dbReference type="AlphaFoldDB" id="A0A0A9D4I9"/>
<name>A0A0A9D4I9_ARUDO</name>